<dbReference type="OrthoDB" id="9811557at2"/>
<comment type="similarity">
    <text evidence="1">Belongs to the FAD-binding oxidoreductase/transferase type 4 family.</text>
</comment>
<evidence type="ECO:0000256" key="2">
    <source>
        <dbReference type="ARBA" id="ARBA00022630"/>
    </source>
</evidence>
<evidence type="ECO:0000256" key="3">
    <source>
        <dbReference type="ARBA" id="ARBA00022827"/>
    </source>
</evidence>
<feature type="domain" description="FAD-binding PCMH-type" evidence="9">
    <location>
        <begin position="103"/>
        <end position="284"/>
    </location>
</feature>
<dbReference type="InterPro" id="IPR006094">
    <property type="entry name" value="Oxid_FAD_bind_N"/>
</dbReference>
<evidence type="ECO:0000259" key="9">
    <source>
        <dbReference type="PROSITE" id="PS51387"/>
    </source>
</evidence>
<keyword evidence="11" id="KW-1185">Reference proteome</keyword>
<feature type="binding site" evidence="7">
    <location>
        <begin position="204"/>
        <end position="210"/>
    </location>
    <ligand>
        <name>FAD</name>
        <dbReference type="ChEBI" id="CHEBI:57692"/>
    </ligand>
</feature>
<evidence type="ECO:0000256" key="5">
    <source>
        <dbReference type="PIRSR" id="PIRSR625650-1"/>
    </source>
</evidence>
<dbReference type="Gene3D" id="3.30.300.330">
    <property type="match status" value="1"/>
</dbReference>
<dbReference type="Gene3D" id="3.30.70.3450">
    <property type="match status" value="1"/>
</dbReference>
<comment type="cofactor">
    <cofactor evidence="7">
        <name>FAD</name>
        <dbReference type="ChEBI" id="CHEBI:57692"/>
    </cofactor>
</comment>
<organism evidence="10 11">
    <name type="scientific">Georgenia muralis</name>
    <dbReference type="NCBI Taxonomy" id="154117"/>
    <lineage>
        <taxon>Bacteria</taxon>
        <taxon>Bacillati</taxon>
        <taxon>Actinomycetota</taxon>
        <taxon>Actinomycetes</taxon>
        <taxon>Micrococcales</taxon>
        <taxon>Bogoriellaceae</taxon>
        <taxon>Georgenia</taxon>
    </lineage>
</organism>
<dbReference type="InterPro" id="IPR004113">
    <property type="entry name" value="FAD-bd_oxidored_4_C"/>
</dbReference>
<dbReference type="AlphaFoldDB" id="A0A3N4ZL99"/>
<dbReference type="InterPro" id="IPR025650">
    <property type="entry name" value="Alkyl-DHAP_Synthase"/>
</dbReference>
<evidence type="ECO:0000256" key="1">
    <source>
        <dbReference type="ARBA" id="ARBA00008000"/>
    </source>
</evidence>
<comment type="caution">
    <text evidence="10">The sequence shown here is derived from an EMBL/GenBank/DDBJ whole genome shotgun (WGS) entry which is preliminary data.</text>
</comment>
<dbReference type="Gene3D" id="3.30.43.10">
    <property type="entry name" value="Uridine Diphospho-n-acetylenolpyruvylglucosamine Reductase, domain 2"/>
    <property type="match status" value="1"/>
</dbReference>
<keyword evidence="3 7" id="KW-0274">FAD</keyword>
<evidence type="ECO:0000256" key="7">
    <source>
        <dbReference type="PIRSR" id="PIRSR625650-3"/>
    </source>
</evidence>
<dbReference type="InterPro" id="IPR016167">
    <property type="entry name" value="FAD-bd_PCMH_sub1"/>
</dbReference>
<sequence length="562" mass="60231">MNGVRHQKWWGWGEEGIAFNHRDKPKLAPFVLDRVGIDLHAPGTPPPALSDIAVPASRLGGDLAAVLRGAVGDGHVVVEDEDRLVHTYGKGLADLVRVRAGDLPRVPDVVVYPADEDQVRAVVDTVVAADAVLIPFGGGSNISGSLTPPAAEERTIVSLDLGRMNRVLEVDEAAGLARVQAGVLGPDMEDQLGARGWTMGHQPDSFRHSTLGGWIATRSSGMQSDKYGDIADITRGLRAVLPGKVVVLRPLPSTSSGPSVREMILGSEGRLGVITEAWVNVHRVPENREIIAYLFPSWAAGMAAMQEIASSDATPSVTRVSDANETQFSLSTQKKSKGIKGKVSKALFAVLERRGWDLGNACLSYIGYEGGKDLVRRNKALVGKIVKKHGGISLGTGPGALYDQKKFDTPYIRDFLLDVGGVADVSETAAPWSRLMDVHSGTVRAAQAAFDEIGVKGFIMCHLSHSYHSGACLYFTFAFPPGTTDADAQLEKYWTVKNAVQQSFMDNAATISHHHGVGTDHARWLADDISEAGTDVMVALLRGVDPGRNLNPGTILPPSREW</sequence>
<dbReference type="InterPro" id="IPR036318">
    <property type="entry name" value="FAD-bd_PCMH-like_sf"/>
</dbReference>
<dbReference type="RefSeq" id="WP_123915078.1">
    <property type="nucleotide sequence ID" value="NZ_RKRA01000001.1"/>
</dbReference>
<dbReference type="GO" id="GO:0008610">
    <property type="term" value="P:lipid biosynthetic process"/>
    <property type="evidence" value="ECO:0007669"/>
    <property type="project" value="InterPro"/>
</dbReference>
<dbReference type="PANTHER" id="PTHR46568">
    <property type="entry name" value="ALKYLDIHYDROXYACETONEPHOSPHATE SYNTHASE, PEROXISOMAL"/>
    <property type="match status" value="1"/>
</dbReference>
<feature type="active site" description="Proton donor/acceptor" evidence="5">
    <location>
        <position position="474"/>
    </location>
</feature>
<dbReference type="Pfam" id="PF01565">
    <property type="entry name" value="FAD_binding_4"/>
    <property type="match status" value="1"/>
</dbReference>
<keyword evidence="2" id="KW-0285">Flavoprotein</keyword>
<name>A0A3N4ZL99_9MICO</name>
<evidence type="ECO:0000256" key="4">
    <source>
        <dbReference type="ARBA" id="ARBA00023002"/>
    </source>
</evidence>
<dbReference type="Proteomes" id="UP000280726">
    <property type="component" value="Unassembled WGS sequence"/>
</dbReference>
<evidence type="ECO:0000256" key="6">
    <source>
        <dbReference type="PIRSR" id="PIRSR625650-2"/>
    </source>
</evidence>
<evidence type="ECO:0000256" key="8">
    <source>
        <dbReference type="PIRSR" id="PIRSR625650-4"/>
    </source>
</evidence>
<dbReference type="Gene3D" id="3.30.465.10">
    <property type="match status" value="1"/>
</dbReference>
<dbReference type="SUPFAM" id="SSF56176">
    <property type="entry name" value="FAD-binding/transporter-associated domain-like"/>
    <property type="match status" value="1"/>
</dbReference>
<dbReference type="PROSITE" id="PS51387">
    <property type="entry name" value="FAD_PCMH"/>
    <property type="match status" value="1"/>
</dbReference>
<feature type="site" description="Important for enzyme activity" evidence="8">
    <location>
        <position position="319"/>
    </location>
</feature>
<dbReference type="GO" id="GO:0071949">
    <property type="term" value="F:FAD binding"/>
    <property type="evidence" value="ECO:0007669"/>
    <property type="project" value="InterPro"/>
</dbReference>
<feature type="binding site" evidence="6">
    <location>
        <position position="413"/>
    </location>
    <ligand>
        <name>substrate</name>
    </ligand>
</feature>
<accession>A0A3N4ZL99</accession>
<feature type="binding site" evidence="7">
    <location>
        <begin position="268"/>
        <end position="274"/>
    </location>
    <ligand>
        <name>FAD</name>
        <dbReference type="ChEBI" id="CHEBI:57692"/>
    </ligand>
</feature>
<dbReference type="Pfam" id="PF02913">
    <property type="entry name" value="FAD-oxidase_C"/>
    <property type="match status" value="1"/>
</dbReference>
<dbReference type="InterPro" id="IPR016166">
    <property type="entry name" value="FAD-bd_PCMH"/>
</dbReference>
<gene>
    <name evidence="10" type="ORF">EDD32_0903</name>
</gene>
<protein>
    <submittedName>
        <fullName evidence="10">Alkyldihydroxyacetonephosphate synthase</fullName>
    </submittedName>
</protein>
<reference evidence="10 11" key="1">
    <citation type="submission" date="2018-11" db="EMBL/GenBank/DDBJ databases">
        <title>Sequencing the genomes of 1000 actinobacteria strains.</title>
        <authorList>
            <person name="Klenk H.-P."/>
        </authorList>
    </citation>
    <scope>NUCLEOTIDE SEQUENCE [LARGE SCALE GENOMIC DNA]</scope>
    <source>
        <strain evidence="10 11">DSM 14418</strain>
    </source>
</reference>
<dbReference type="InterPro" id="IPR016164">
    <property type="entry name" value="FAD-linked_Oxase-like_C"/>
</dbReference>
<evidence type="ECO:0000313" key="11">
    <source>
        <dbReference type="Proteomes" id="UP000280726"/>
    </source>
</evidence>
<feature type="binding site" evidence="7">
    <location>
        <begin position="217"/>
        <end position="220"/>
    </location>
    <ligand>
        <name>FAD</name>
        <dbReference type="ChEBI" id="CHEBI:57692"/>
    </ligand>
</feature>
<evidence type="ECO:0000313" key="10">
    <source>
        <dbReference type="EMBL" id="RPF26462.1"/>
    </source>
</evidence>
<dbReference type="GO" id="GO:0008609">
    <property type="term" value="F:alkylglycerone-phosphate synthase activity"/>
    <property type="evidence" value="ECO:0007669"/>
    <property type="project" value="InterPro"/>
</dbReference>
<dbReference type="SUPFAM" id="SSF55103">
    <property type="entry name" value="FAD-linked oxidases, C-terminal domain"/>
    <property type="match status" value="1"/>
</dbReference>
<dbReference type="InterPro" id="IPR016169">
    <property type="entry name" value="FAD-bd_PCMH_sub2"/>
</dbReference>
<dbReference type="EMBL" id="RKRA01000001">
    <property type="protein sequence ID" value="RPF26462.1"/>
    <property type="molecule type" value="Genomic_DNA"/>
</dbReference>
<proteinExistence type="inferred from homology"/>
<dbReference type="PANTHER" id="PTHR46568:SF1">
    <property type="entry name" value="ALKYLDIHYDROXYACETONEPHOSPHATE SYNTHASE, PEROXISOMAL"/>
    <property type="match status" value="1"/>
</dbReference>
<keyword evidence="4" id="KW-0560">Oxidoreductase</keyword>
<dbReference type="GO" id="GO:0016491">
    <property type="term" value="F:oxidoreductase activity"/>
    <property type="evidence" value="ECO:0007669"/>
    <property type="project" value="UniProtKB-KW"/>
</dbReference>